<name>E0U604_GLOV7</name>
<dbReference type="STRING" id="497965.Cyan7822_5232"/>
<evidence type="ECO:0000313" key="1">
    <source>
        <dbReference type="EMBL" id="ADN17113.1"/>
    </source>
</evidence>
<accession>E0U604</accession>
<evidence type="ECO:0008006" key="3">
    <source>
        <dbReference type="Google" id="ProtNLM"/>
    </source>
</evidence>
<protein>
    <recommendedName>
        <fullName evidence="3">Nuclear transport factor 2 family protein</fullName>
    </recommendedName>
</protein>
<organism evidence="1 2">
    <name type="scientific">Gloeothece verrucosa (strain PCC 7822)</name>
    <name type="common">Cyanothece sp. (strain PCC 7822)</name>
    <dbReference type="NCBI Taxonomy" id="497965"/>
    <lineage>
        <taxon>Bacteria</taxon>
        <taxon>Bacillati</taxon>
        <taxon>Cyanobacteriota</taxon>
        <taxon>Cyanophyceae</taxon>
        <taxon>Oscillatoriophycideae</taxon>
        <taxon>Chroococcales</taxon>
        <taxon>Aphanothecaceae</taxon>
        <taxon>Gloeothece</taxon>
        <taxon>Gloeothece verrucosa</taxon>
    </lineage>
</organism>
<dbReference type="eggNOG" id="ENOG502Z83E">
    <property type="taxonomic scope" value="Bacteria"/>
</dbReference>
<dbReference type="AlphaFoldDB" id="E0U604"/>
<proteinExistence type="predicted"/>
<gene>
    <name evidence="1" type="ordered locus">Cyan7822_5232</name>
</gene>
<dbReference type="OrthoDB" id="507769at2"/>
<dbReference type="HOGENOM" id="CLU_074052_0_0_3"/>
<dbReference type="RefSeq" id="WP_013325151.1">
    <property type="nucleotide sequence ID" value="NC_014501.1"/>
</dbReference>
<evidence type="ECO:0000313" key="2">
    <source>
        <dbReference type="Proteomes" id="UP000008206"/>
    </source>
</evidence>
<reference evidence="2" key="1">
    <citation type="journal article" date="2011" name="MBio">
        <title>Novel metabolic attributes of the genus Cyanothece, comprising a group of unicellular nitrogen-fixing Cyanobacteria.</title>
        <authorList>
            <person name="Bandyopadhyay A."/>
            <person name="Elvitigala T."/>
            <person name="Welsh E."/>
            <person name="Stockel J."/>
            <person name="Liberton M."/>
            <person name="Min H."/>
            <person name="Sherman L.A."/>
            <person name="Pakrasi H.B."/>
        </authorList>
    </citation>
    <scope>NUCLEOTIDE SEQUENCE [LARGE SCALE GENOMIC DNA]</scope>
    <source>
        <strain evidence="2">PCC 7822</strain>
    </source>
</reference>
<sequence length="267" mass="29864">MRNKLSLRQLLLLSPFQGLILFLLSIGIVISPKTLLQAQTQPVPNDLQTLITQIQTAANRHDIQGVMQFYSPQFTNSDGLTYPNLQQSLTQLWKDYKDVKYNTLVESWNQEGNKTVAQTVTKIQATGQHLGRTFNLTSTITSKQHFQNQKLVYQEIISEKTEITAGNNPPQIDVRLPQSVKVGQPFDFDVIVEQPLGEDRLAGAALNEKISSEGYLNPSALELDLLPAGGIFKRIPAIQTPQNHWFSAIIVRGDGMSIVTQRVNVEK</sequence>
<dbReference type="Proteomes" id="UP000008206">
    <property type="component" value="Chromosome"/>
</dbReference>
<keyword evidence="2" id="KW-1185">Reference proteome</keyword>
<dbReference type="InterPro" id="IPR032710">
    <property type="entry name" value="NTF2-like_dom_sf"/>
</dbReference>
<dbReference type="SUPFAM" id="SSF54427">
    <property type="entry name" value="NTF2-like"/>
    <property type="match status" value="1"/>
</dbReference>
<dbReference type="KEGG" id="cyj:Cyan7822_5232"/>
<dbReference type="EMBL" id="CP002198">
    <property type="protein sequence ID" value="ADN17113.1"/>
    <property type="molecule type" value="Genomic_DNA"/>
</dbReference>